<dbReference type="PRINTS" id="PR00723">
    <property type="entry name" value="SUBTILISIN"/>
</dbReference>
<feature type="compositionally biased region" description="Polar residues" evidence="8">
    <location>
        <begin position="222"/>
        <end position="232"/>
    </location>
</feature>
<dbReference type="EMBL" id="JAPMSZ010000005">
    <property type="protein sequence ID" value="KAJ5101433.1"/>
    <property type="molecule type" value="Genomic_DNA"/>
</dbReference>
<dbReference type="Pfam" id="PF13424">
    <property type="entry name" value="TPR_12"/>
    <property type="match status" value="1"/>
</dbReference>
<name>A0A9W9FJT6_9EURO</name>
<reference evidence="10" key="2">
    <citation type="journal article" date="2023" name="IMA Fungus">
        <title>Comparative genomic study of the Penicillium genus elucidates a diverse pangenome and 15 lateral gene transfer events.</title>
        <authorList>
            <person name="Petersen C."/>
            <person name="Sorensen T."/>
            <person name="Nielsen M.R."/>
            <person name="Sondergaard T.E."/>
            <person name="Sorensen J.L."/>
            <person name="Fitzpatrick D.A."/>
            <person name="Frisvad J.C."/>
            <person name="Nielsen K.L."/>
        </authorList>
    </citation>
    <scope>NUCLEOTIDE SEQUENCE</scope>
    <source>
        <strain evidence="10">IBT 34128</strain>
    </source>
</reference>
<evidence type="ECO:0000256" key="2">
    <source>
        <dbReference type="ARBA" id="ARBA00022670"/>
    </source>
</evidence>
<dbReference type="OrthoDB" id="206201at2759"/>
<dbReference type="InterPro" id="IPR036852">
    <property type="entry name" value="Peptidase_S8/S53_dom_sf"/>
</dbReference>
<evidence type="ECO:0000256" key="7">
    <source>
        <dbReference type="PROSITE-ProRule" id="PRU01240"/>
    </source>
</evidence>
<dbReference type="Pfam" id="PF00082">
    <property type="entry name" value="Peptidase_S8"/>
    <property type="match status" value="1"/>
</dbReference>
<dbReference type="InterPro" id="IPR023827">
    <property type="entry name" value="Peptidase_S8_Asp-AS"/>
</dbReference>
<dbReference type="GeneID" id="81393405"/>
<feature type="region of interest" description="Disordered" evidence="8">
    <location>
        <begin position="222"/>
        <end position="342"/>
    </location>
</feature>
<organism evidence="10 11">
    <name type="scientific">Penicillium alfredii</name>
    <dbReference type="NCBI Taxonomy" id="1506179"/>
    <lineage>
        <taxon>Eukaryota</taxon>
        <taxon>Fungi</taxon>
        <taxon>Dikarya</taxon>
        <taxon>Ascomycota</taxon>
        <taxon>Pezizomycotina</taxon>
        <taxon>Eurotiomycetes</taxon>
        <taxon>Eurotiomycetidae</taxon>
        <taxon>Eurotiales</taxon>
        <taxon>Aspergillaceae</taxon>
        <taxon>Penicillium</taxon>
    </lineage>
</organism>
<dbReference type="PROSITE" id="PS51892">
    <property type="entry name" value="SUBTILASE"/>
    <property type="match status" value="1"/>
</dbReference>
<evidence type="ECO:0000256" key="4">
    <source>
        <dbReference type="ARBA" id="ARBA00022801"/>
    </source>
</evidence>
<keyword evidence="3" id="KW-0732">Signal</keyword>
<proteinExistence type="inferred from homology"/>
<dbReference type="SUPFAM" id="SSF48452">
    <property type="entry name" value="TPR-like"/>
    <property type="match status" value="1"/>
</dbReference>
<sequence>MAGQGDYTVHYLAANEFYASHNYQTAFEQYEAARWAFLAEWPTETEHEDILELKARAAKCLQRLHRYEESRMLNFEVLRIRQRIFRPDDERVLVVREELAKDHRALGAHQLAIPLLRQNLNVLASSPIYGEESEWTWQTRYYLAMEVKAQGNYQEALALLESTLPGSIEKNVGAQNIQLMQSAIRSIENILNRQKLTQARPSSSQSMQRSAIQAFPPAVQVQGEQLAQNTQPREQRKPQGEKNQRAPSQNTQHHVDQVQGSQQAKKENAKKPMKTKSPRVQIPQASGRKPQHLNQSPTPVTHLEQAPTQNGTKAPDEVQGNSSREAPARLRQTVTQEPTKSERWLKDVEEKVLSWLPRAKERDKTRIAILDTGIDLGHPYFGEHHRTGDAGVRRDSIVEYLSFLPGKKGDEDVHGHGTHAAALIQRVAPNALLYVARVIDDDGEISDADVVAEAIEHAIDKRKWGVQIISLSLGFKTVPESVATAIDKAKKQDVLVFAAASNNGRNDPIPVTYPARSRDVFAVYATSYWGTWKEFNPKVGFGIGTLGENVTAPWTRHGSKEVEPYRCRTGTSIATPILAASAALALQYIYQKPPLRIKDFDMRRLKGMDGMALLLSLMTREWDGDDHRYVSPEFWLGHWEDAKDKLTRRIRLEFHIEH</sequence>
<dbReference type="Proteomes" id="UP001141434">
    <property type="component" value="Unassembled WGS sequence"/>
</dbReference>
<keyword evidence="4 7" id="KW-0378">Hydrolase</keyword>
<evidence type="ECO:0000256" key="6">
    <source>
        <dbReference type="ARBA" id="ARBA00023145"/>
    </source>
</evidence>
<dbReference type="PROSITE" id="PS00136">
    <property type="entry name" value="SUBTILASE_ASP"/>
    <property type="match status" value="1"/>
</dbReference>
<evidence type="ECO:0000256" key="5">
    <source>
        <dbReference type="ARBA" id="ARBA00022825"/>
    </source>
</evidence>
<dbReference type="InterPro" id="IPR011990">
    <property type="entry name" value="TPR-like_helical_dom_sf"/>
</dbReference>
<dbReference type="GO" id="GO:0006508">
    <property type="term" value="P:proteolysis"/>
    <property type="evidence" value="ECO:0007669"/>
    <property type="project" value="UniProtKB-KW"/>
</dbReference>
<dbReference type="InterPro" id="IPR015500">
    <property type="entry name" value="Peptidase_S8_subtilisin-rel"/>
</dbReference>
<feature type="compositionally biased region" description="Polar residues" evidence="8">
    <location>
        <begin position="245"/>
        <end position="263"/>
    </location>
</feature>
<feature type="compositionally biased region" description="Basic and acidic residues" evidence="8">
    <location>
        <begin position="233"/>
        <end position="244"/>
    </location>
</feature>
<evidence type="ECO:0000259" key="9">
    <source>
        <dbReference type="Pfam" id="PF00082"/>
    </source>
</evidence>
<evidence type="ECO:0000256" key="8">
    <source>
        <dbReference type="SAM" id="MobiDB-lite"/>
    </source>
</evidence>
<dbReference type="PANTHER" id="PTHR43399:SF4">
    <property type="entry name" value="CELL WALL-ASSOCIATED PROTEASE"/>
    <property type="match status" value="1"/>
</dbReference>
<feature type="domain" description="Peptidase S8/S53" evidence="9">
    <location>
        <begin position="364"/>
        <end position="598"/>
    </location>
</feature>
<keyword evidence="2 7" id="KW-0645">Protease</keyword>
<dbReference type="InterPro" id="IPR051048">
    <property type="entry name" value="Peptidase_S8/S53_subtilisin"/>
</dbReference>
<feature type="active site" description="Charge relay system" evidence="7">
    <location>
        <position position="572"/>
    </location>
</feature>
<gene>
    <name evidence="10" type="ORF">NUU61_003655</name>
</gene>
<comment type="similarity">
    <text evidence="1 7">Belongs to the peptidase S8 family.</text>
</comment>
<feature type="active site" description="Charge relay system" evidence="7">
    <location>
        <position position="416"/>
    </location>
</feature>
<dbReference type="PANTHER" id="PTHR43399">
    <property type="entry name" value="SUBTILISIN-RELATED"/>
    <property type="match status" value="1"/>
</dbReference>
<comment type="caution">
    <text evidence="10">The sequence shown here is derived from an EMBL/GenBank/DDBJ whole genome shotgun (WGS) entry which is preliminary data.</text>
</comment>
<evidence type="ECO:0000313" key="10">
    <source>
        <dbReference type="EMBL" id="KAJ5101433.1"/>
    </source>
</evidence>
<protein>
    <submittedName>
        <fullName evidence="10">Peptidase S8/S53 subtilisin/kexin/sedolisin</fullName>
    </submittedName>
</protein>
<keyword evidence="5 7" id="KW-0720">Serine protease</keyword>
<dbReference type="Gene3D" id="1.25.40.10">
    <property type="entry name" value="Tetratricopeptide repeat domain"/>
    <property type="match status" value="1"/>
</dbReference>
<accession>A0A9W9FJT6</accession>
<evidence type="ECO:0000313" key="11">
    <source>
        <dbReference type="Proteomes" id="UP001141434"/>
    </source>
</evidence>
<dbReference type="GO" id="GO:0004252">
    <property type="term" value="F:serine-type endopeptidase activity"/>
    <property type="evidence" value="ECO:0007669"/>
    <property type="project" value="UniProtKB-UniRule"/>
</dbReference>
<evidence type="ECO:0000256" key="3">
    <source>
        <dbReference type="ARBA" id="ARBA00022729"/>
    </source>
</evidence>
<dbReference type="SUPFAM" id="SSF52743">
    <property type="entry name" value="Subtilisin-like"/>
    <property type="match status" value="1"/>
</dbReference>
<reference evidence="10" key="1">
    <citation type="submission" date="2022-11" db="EMBL/GenBank/DDBJ databases">
        <authorList>
            <person name="Petersen C."/>
        </authorList>
    </citation>
    <scope>NUCLEOTIDE SEQUENCE</scope>
    <source>
        <strain evidence="10">IBT 34128</strain>
    </source>
</reference>
<dbReference type="CDD" id="cd00306">
    <property type="entry name" value="Peptidases_S8_S53"/>
    <property type="match status" value="1"/>
</dbReference>
<keyword evidence="11" id="KW-1185">Reference proteome</keyword>
<dbReference type="InterPro" id="IPR000209">
    <property type="entry name" value="Peptidase_S8/S53_dom"/>
</dbReference>
<dbReference type="Gene3D" id="3.40.50.200">
    <property type="entry name" value="Peptidase S8/S53 domain"/>
    <property type="match status" value="1"/>
</dbReference>
<keyword evidence="6" id="KW-0865">Zymogen</keyword>
<evidence type="ECO:0000256" key="1">
    <source>
        <dbReference type="ARBA" id="ARBA00011073"/>
    </source>
</evidence>
<feature type="active site" description="Charge relay system" evidence="7">
    <location>
        <position position="371"/>
    </location>
</feature>
<dbReference type="AlphaFoldDB" id="A0A9W9FJT6"/>
<dbReference type="RefSeq" id="XP_056512264.1">
    <property type="nucleotide sequence ID" value="XM_056654237.1"/>
</dbReference>